<evidence type="ECO:0000313" key="3">
    <source>
        <dbReference type="Proteomes" id="UP001501532"/>
    </source>
</evidence>
<feature type="region of interest" description="Disordered" evidence="1">
    <location>
        <begin position="1"/>
        <end position="20"/>
    </location>
</feature>
<name>A0ABP6LG76_9ACTN</name>
<dbReference type="RefSeq" id="WP_234516159.1">
    <property type="nucleotide sequence ID" value="NZ_BAAAUF010000018.1"/>
</dbReference>
<comment type="caution">
    <text evidence="2">The sequence shown here is derived from an EMBL/GenBank/DDBJ whole genome shotgun (WGS) entry which is preliminary data.</text>
</comment>
<protein>
    <submittedName>
        <fullName evidence="2">Uncharacterized protein</fullName>
    </submittedName>
</protein>
<accession>A0ABP6LG76</accession>
<sequence>MMGFSHAPREAPATSGLASRVSHWDSAAATKTFTHPLHLPWLNGIGRQAAIRGIQILARKPTLT</sequence>
<dbReference type="Proteomes" id="UP001501532">
    <property type="component" value="Unassembled WGS sequence"/>
</dbReference>
<organism evidence="2 3">
    <name type="scientific">Streptomyces glomeratus</name>
    <dbReference type="NCBI Taxonomy" id="284452"/>
    <lineage>
        <taxon>Bacteria</taxon>
        <taxon>Bacillati</taxon>
        <taxon>Actinomycetota</taxon>
        <taxon>Actinomycetes</taxon>
        <taxon>Kitasatosporales</taxon>
        <taxon>Streptomycetaceae</taxon>
        <taxon>Streptomyces</taxon>
    </lineage>
</organism>
<keyword evidence="3" id="KW-1185">Reference proteome</keyword>
<evidence type="ECO:0000313" key="2">
    <source>
        <dbReference type="EMBL" id="GAA3043008.1"/>
    </source>
</evidence>
<proteinExistence type="predicted"/>
<dbReference type="EMBL" id="BAAAUF010000018">
    <property type="protein sequence ID" value="GAA3043008.1"/>
    <property type="molecule type" value="Genomic_DNA"/>
</dbReference>
<evidence type="ECO:0000256" key="1">
    <source>
        <dbReference type="SAM" id="MobiDB-lite"/>
    </source>
</evidence>
<reference evidence="3" key="1">
    <citation type="journal article" date="2019" name="Int. J. Syst. Evol. Microbiol.">
        <title>The Global Catalogue of Microorganisms (GCM) 10K type strain sequencing project: providing services to taxonomists for standard genome sequencing and annotation.</title>
        <authorList>
            <consortium name="The Broad Institute Genomics Platform"/>
            <consortium name="The Broad Institute Genome Sequencing Center for Infectious Disease"/>
            <person name="Wu L."/>
            <person name="Ma J."/>
        </authorList>
    </citation>
    <scope>NUCLEOTIDE SEQUENCE [LARGE SCALE GENOMIC DNA]</scope>
    <source>
        <strain evidence="3">JCM 9091</strain>
    </source>
</reference>
<gene>
    <name evidence="2" type="ORF">GCM10010448_27210</name>
</gene>